<accession>A0ABR2ICT1</accession>
<name>A0ABR2ICT1_9EUKA</name>
<comment type="caution">
    <text evidence="1">The sequence shown here is derived from an EMBL/GenBank/DDBJ whole genome shotgun (WGS) entry which is preliminary data.</text>
</comment>
<proteinExistence type="predicted"/>
<organism evidence="1 2">
    <name type="scientific">Tritrichomonas musculus</name>
    <dbReference type="NCBI Taxonomy" id="1915356"/>
    <lineage>
        <taxon>Eukaryota</taxon>
        <taxon>Metamonada</taxon>
        <taxon>Parabasalia</taxon>
        <taxon>Tritrichomonadida</taxon>
        <taxon>Tritrichomonadidae</taxon>
        <taxon>Tritrichomonas</taxon>
    </lineage>
</organism>
<dbReference type="Proteomes" id="UP001470230">
    <property type="component" value="Unassembled WGS sequence"/>
</dbReference>
<dbReference type="EMBL" id="JAPFFF010000018">
    <property type="protein sequence ID" value="KAK8860811.1"/>
    <property type="molecule type" value="Genomic_DNA"/>
</dbReference>
<gene>
    <name evidence="1" type="ORF">M9Y10_012501</name>
</gene>
<protein>
    <submittedName>
        <fullName evidence="1">Uncharacterized protein</fullName>
    </submittedName>
</protein>
<keyword evidence="2" id="KW-1185">Reference proteome</keyword>
<evidence type="ECO:0000313" key="1">
    <source>
        <dbReference type="EMBL" id="KAK8860811.1"/>
    </source>
</evidence>
<sequence length="369" mass="42699">MEFTYPVIPKNVIRSDGKVKNVKRYNSSLQSGRHSSFRNSNRGPRNVVCFAEKLIPLRRAFIEMSDKLHQFSAECNIDIIQPSLMSQYKILEKEYEIFCTQANVILSSIHPSTSITNSLVTSTNIKQANQVIKEWTELIKKFNSITSDGLMPHFQIISKEFGGLKTNVRDIVRLFSNSNLMPTVNPSLVRKIYSQIEEYKRFYFELYRKVEFHKPFTYNAENAIPGIQKLIKSIGTIFLYEFPSITMSTSEIMMKKNQVTYQCEYLLSLANGTSKFTELGNETIESFKKLNDHFKSLFDFLKIPFSLELTFNEEDPFVEEEEEEPEEVNETLEPDEIALKNKKAVDSMRKKIEDMTVTILNASSSKEKI</sequence>
<evidence type="ECO:0000313" key="2">
    <source>
        <dbReference type="Proteomes" id="UP001470230"/>
    </source>
</evidence>
<reference evidence="1 2" key="1">
    <citation type="submission" date="2024-04" db="EMBL/GenBank/DDBJ databases">
        <title>Tritrichomonas musculus Genome.</title>
        <authorList>
            <person name="Alves-Ferreira E."/>
            <person name="Grigg M."/>
            <person name="Lorenzi H."/>
            <person name="Galac M."/>
        </authorList>
    </citation>
    <scope>NUCLEOTIDE SEQUENCE [LARGE SCALE GENOMIC DNA]</scope>
    <source>
        <strain evidence="1 2">EAF2021</strain>
    </source>
</reference>